<keyword evidence="1 3" id="KW-0533">Nickel</keyword>
<organism evidence="5 6">
    <name type="scientific">Clostridium frigoris</name>
    <dbReference type="NCBI Taxonomy" id="205327"/>
    <lineage>
        <taxon>Bacteria</taxon>
        <taxon>Bacillati</taxon>
        <taxon>Bacillota</taxon>
        <taxon>Clostridia</taxon>
        <taxon>Eubacteriales</taxon>
        <taxon>Clostridiaceae</taxon>
        <taxon>Clostridium</taxon>
    </lineage>
</organism>
<accession>A0ABS6BR18</accession>
<feature type="region of interest" description="Disordered" evidence="4">
    <location>
        <begin position="69"/>
        <end position="102"/>
    </location>
</feature>
<name>A0ABS6BR18_9CLOT</name>
<comment type="function">
    <text evidence="3">Involved in the biosynthesis of a nickel-pincer cofactor ((SCS)Ni(II) pincer complex). Binds Ni(2+), and functions in nickel delivery to pyridinium-3,5-bisthiocarboxylic acid mononucleotide (P2TMN), to form the mature cofactor. Is thus probably required for the activation of nickel-pincer cofactor-dependent enzymes.</text>
</comment>
<gene>
    <name evidence="3 5" type="primary">larC</name>
    <name evidence="5" type="ORF">KPL37_06380</name>
</gene>
<evidence type="ECO:0000256" key="4">
    <source>
        <dbReference type="SAM" id="MobiDB-lite"/>
    </source>
</evidence>
<evidence type="ECO:0000256" key="1">
    <source>
        <dbReference type="ARBA" id="ARBA00022596"/>
    </source>
</evidence>
<dbReference type="PANTHER" id="PTHR36566:SF1">
    <property type="entry name" value="PYRIDINIUM-3,5-BISTHIOCARBOXYLIC ACID MONONUCLEOTIDE NICKEL INSERTION PROTEIN"/>
    <property type="match status" value="1"/>
</dbReference>
<comment type="catalytic activity">
    <reaction evidence="3">
        <text>Ni(II)-pyridinium-3,5-bisthiocarboxylate mononucleotide = pyridinium-3,5-bisthiocarboxylate mononucleotide + Ni(2+)</text>
        <dbReference type="Rhea" id="RHEA:54784"/>
        <dbReference type="ChEBI" id="CHEBI:49786"/>
        <dbReference type="ChEBI" id="CHEBI:137372"/>
        <dbReference type="ChEBI" id="CHEBI:137373"/>
        <dbReference type="EC" id="4.99.1.12"/>
    </reaction>
</comment>
<dbReference type="EC" id="4.99.1.12" evidence="3"/>
<proteinExistence type="inferred from homology"/>
<sequence length="466" mass="52588">MKILYYDCFSGISGDMNLGALLDLGIDKKYLVDELSKLNLNGYEIKVSRDIRKGIEGTKVDVILQEHDHAESEHNHAEGEHDHAGGEHNHDECEHNHQHSHEEVSEVHLHEHHHEHLHNDNEGAHTHVHTGIEHIHKDQRNLNDIEKIINSSELSSKVKELSMKIFMKVALAEAKVHGKPLYEIHFHEVGAVDSIVDIVGAAICLTCLNVDKIMSSSVELGGGFVKCAHGLIPVPAPATVEILKGIPVKLGAVPFETTTPTGAAILAANVCEFKDDNNFIINKIGYGIGNRDTEIPNVLRVMLVEEVDKQIISTKYDDETVEQIIECNIDDMNPELYEYIIDMVFNEGALDAYITPIIMKKGRPSVKISILCEEDKTTRMKEILFRETTTLGVRSFKVDKTKLKRKFIKVNTSYGEVTVKESYYKGEKIKSKFEYEECKRIAKSVGVPISEVYEKLRNEIQYYTKV</sequence>
<evidence type="ECO:0000256" key="2">
    <source>
        <dbReference type="ARBA" id="ARBA00023239"/>
    </source>
</evidence>
<dbReference type="NCBIfam" id="TIGR00299">
    <property type="entry name" value="nickel pincer cofactor biosynthesis protein LarC"/>
    <property type="match status" value="1"/>
</dbReference>
<evidence type="ECO:0000313" key="6">
    <source>
        <dbReference type="Proteomes" id="UP000776252"/>
    </source>
</evidence>
<dbReference type="Proteomes" id="UP000776252">
    <property type="component" value="Unassembled WGS sequence"/>
</dbReference>
<evidence type="ECO:0000256" key="3">
    <source>
        <dbReference type="HAMAP-Rule" id="MF_01074"/>
    </source>
</evidence>
<dbReference type="Pfam" id="PF01969">
    <property type="entry name" value="Ni_insertion"/>
    <property type="match status" value="1"/>
</dbReference>
<dbReference type="RefSeq" id="WP_216146816.1">
    <property type="nucleotide sequence ID" value="NZ_JAHLDV010000008.1"/>
</dbReference>
<reference evidence="5 6" key="1">
    <citation type="submission" date="2021-06" db="EMBL/GenBank/DDBJ databases">
        <title>Clostridia strains as spoilage organisms.</title>
        <authorList>
            <person name="Wambui J."/>
            <person name="Stephan R."/>
            <person name="Stevens M.J.A."/>
        </authorList>
    </citation>
    <scope>NUCLEOTIDE SEQUENCE [LARGE SCALE GENOMIC DNA]</scope>
    <source>
        <strain evidence="5 6">DSM 14204</strain>
    </source>
</reference>
<dbReference type="HAMAP" id="MF_01074">
    <property type="entry name" value="LarC"/>
    <property type="match status" value="1"/>
</dbReference>
<dbReference type="EMBL" id="JAHLDV010000008">
    <property type="protein sequence ID" value="MBU3159379.1"/>
    <property type="molecule type" value="Genomic_DNA"/>
</dbReference>
<keyword evidence="2 3" id="KW-0456">Lyase</keyword>
<comment type="similarity">
    <text evidence="3">Belongs to the LarC family.</text>
</comment>
<keyword evidence="6" id="KW-1185">Reference proteome</keyword>
<comment type="caution">
    <text evidence="5">The sequence shown here is derived from an EMBL/GenBank/DDBJ whole genome shotgun (WGS) entry which is preliminary data.</text>
</comment>
<dbReference type="InterPro" id="IPR002822">
    <property type="entry name" value="Ni_insertion"/>
</dbReference>
<evidence type="ECO:0000313" key="5">
    <source>
        <dbReference type="EMBL" id="MBU3159379.1"/>
    </source>
</evidence>
<dbReference type="PANTHER" id="PTHR36566">
    <property type="entry name" value="NICKEL INSERTION PROTEIN-RELATED"/>
    <property type="match status" value="1"/>
</dbReference>
<protein>
    <recommendedName>
        <fullName evidence="3">Pyridinium-3,5-bisthiocarboxylic acid mononucleotide nickel insertion protein</fullName>
        <shortName evidence="3">P2TMN nickel insertion protein</shortName>
        <ecNumber evidence="3">4.99.1.12</ecNumber>
    </recommendedName>
    <alternativeName>
        <fullName evidence="3">Nickel-pincer cofactor biosynthesis protein LarC</fullName>
    </alternativeName>
</protein>